<reference evidence="1 2" key="1">
    <citation type="submission" date="2024-01" db="EMBL/GenBank/DDBJ databases">
        <title>The complete chloroplast genome sequence of Lithospermum erythrorhizon: insights into the phylogenetic relationship among Boraginaceae species and the maternal lineages of purple gromwells.</title>
        <authorList>
            <person name="Okada T."/>
            <person name="Watanabe K."/>
        </authorList>
    </citation>
    <scope>NUCLEOTIDE SEQUENCE [LARGE SCALE GENOMIC DNA]</scope>
</reference>
<evidence type="ECO:0000313" key="1">
    <source>
        <dbReference type="EMBL" id="GAA0174588.1"/>
    </source>
</evidence>
<dbReference type="AlphaFoldDB" id="A0AAV3RHY5"/>
<protein>
    <submittedName>
        <fullName evidence="1">Uncharacterized protein</fullName>
    </submittedName>
</protein>
<dbReference type="EMBL" id="BAABME010009139">
    <property type="protein sequence ID" value="GAA0174588.1"/>
    <property type="molecule type" value="Genomic_DNA"/>
</dbReference>
<dbReference type="Proteomes" id="UP001454036">
    <property type="component" value="Unassembled WGS sequence"/>
</dbReference>
<accession>A0AAV3RHY5</accession>
<sequence length="74" mass="8448">MAPSVGNLSQVPQNPNIYAIHTTEQQVQMDIPGPSEQQPSVPPTIPTPTQFLQEDIHEEVQRRIRLAREHEIQR</sequence>
<comment type="caution">
    <text evidence="1">The sequence shown here is derived from an EMBL/GenBank/DDBJ whole genome shotgun (WGS) entry which is preliminary data.</text>
</comment>
<name>A0AAV3RHY5_LITER</name>
<gene>
    <name evidence="1" type="ORF">LIER_27952</name>
</gene>
<organism evidence="1 2">
    <name type="scientific">Lithospermum erythrorhizon</name>
    <name type="common">Purple gromwell</name>
    <name type="synonym">Lithospermum officinale var. erythrorhizon</name>
    <dbReference type="NCBI Taxonomy" id="34254"/>
    <lineage>
        <taxon>Eukaryota</taxon>
        <taxon>Viridiplantae</taxon>
        <taxon>Streptophyta</taxon>
        <taxon>Embryophyta</taxon>
        <taxon>Tracheophyta</taxon>
        <taxon>Spermatophyta</taxon>
        <taxon>Magnoliopsida</taxon>
        <taxon>eudicotyledons</taxon>
        <taxon>Gunneridae</taxon>
        <taxon>Pentapetalae</taxon>
        <taxon>asterids</taxon>
        <taxon>lamiids</taxon>
        <taxon>Boraginales</taxon>
        <taxon>Boraginaceae</taxon>
        <taxon>Boraginoideae</taxon>
        <taxon>Lithospermeae</taxon>
        <taxon>Lithospermum</taxon>
    </lineage>
</organism>
<evidence type="ECO:0000313" key="2">
    <source>
        <dbReference type="Proteomes" id="UP001454036"/>
    </source>
</evidence>
<proteinExistence type="predicted"/>
<keyword evidence="2" id="KW-1185">Reference proteome</keyword>